<dbReference type="EMBL" id="LCQK01000003">
    <property type="protein sequence ID" value="KKW14806.1"/>
    <property type="molecule type" value="Genomic_DNA"/>
</dbReference>
<gene>
    <name evidence="1" type="ORF">UY55_C0003G0022</name>
</gene>
<organism evidence="1 2">
    <name type="scientific">Candidatus Jorgensenbacteria bacterium GW2011_GWB1_50_10</name>
    <dbReference type="NCBI Taxonomy" id="1618665"/>
    <lineage>
        <taxon>Bacteria</taxon>
        <taxon>Candidatus Joergenseniibacteriota</taxon>
    </lineage>
</organism>
<dbReference type="Proteomes" id="UP000034224">
    <property type="component" value="Unassembled WGS sequence"/>
</dbReference>
<proteinExistence type="predicted"/>
<evidence type="ECO:0000313" key="2">
    <source>
        <dbReference type="Proteomes" id="UP000034224"/>
    </source>
</evidence>
<dbReference type="PATRIC" id="fig|1618665.3.peg.547"/>
<comment type="caution">
    <text evidence="1">The sequence shown here is derived from an EMBL/GenBank/DDBJ whole genome shotgun (WGS) entry which is preliminary data.</text>
</comment>
<evidence type="ECO:0000313" key="1">
    <source>
        <dbReference type="EMBL" id="KKW14806.1"/>
    </source>
</evidence>
<sequence>MIFKPKIRKKLLFAIVILGLVFGNVSLANYLYYDAGTGRSTFSNTVEVPGLYSSGNVGIGTASPGYKLDVKGISATRSANNDNLITVAGYNGTAGGYFDVYYDNNLKIHLSAGPASGDTYFLNSNVGIGTTGPGAKLDVAGTTRSQRYDLSNSGSMDNTWTAGGVGSWRLILPSATNPEGFGAGAGGFGIYNNTDLTYHLIFGNNGTQTFGGSTYFPGSGIWNSSGNVGIGTTGPNDKLSVSGSIGIEGGTINAYNDATLYVTANNNNDWGLVVNKYNAGSTEYGVDIRMADTASYALRVLGSGSEKFRVDGAGNLFITGGARAELGLPDQWYSRRNITTDTAYWTGSQGWGYMDMNSTLPEYGSTFFDIWGTGMPGNPFGAGYSHFQGLQAYHYWNGTTGHGSQLVFDNAGYGGTAPRMYMRSIWGGGWGGWVGICMANGTNCPAAGDTTPDTIADDGVITTGEMVSTVMVEGENISLLTNNSGYITDGNTGWDNSYGYITPSGNVATADKVNGYSSGPDNSHPGTGMRPFYSWALGCAYNGSGGCYSNGISVGSHPSDQAYGFQIVQNMWDDRLYFRRYNGGWQDWFTVIDSGTIGSQSVNYAASAGSVAWGNVTGRQTWLTASNLIEELSNFNSSRPSGFYQGYNASNAPGSSWYNMLNVRHSNTGNDHGFQIAASYYDENVWTRTYQGGSGADNGTFTPWKKLVREESGGGVIVGTGGTSSNSRTLTILNSGSGQVNFGQYPGNWTSALQIQSSDATPRFLWMAPLDANSSANARIVAGGTNLDIYVGASAGSGGSWSATFNSSGKIDVSTVDPVYTIGGTRYATYMAGMTGVKEETTGVINLLTSDVNILKYVIDFNKTEVGSDLWLFAQAINVDGRSYIAEDGKVYRTTAEELFNNFSVLLTPNFAGNVWYEKDVENRRITILAIPDTKYQILDTNYEVSYRLTAPRFDWKYWTNYSNSNQEGLNLDKSLR</sequence>
<reference evidence="1 2" key="1">
    <citation type="journal article" date="2015" name="Nature">
        <title>rRNA introns, odd ribosomes, and small enigmatic genomes across a large radiation of phyla.</title>
        <authorList>
            <person name="Brown C.T."/>
            <person name="Hug L.A."/>
            <person name="Thomas B.C."/>
            <person name="Sharon I."/>
            <person name="Castelle C.J."/>
            <person name="Singh A."/>
            <person name="Wilkins M.J."/>
            <person name="Williams K.H."/>
            <person name="Banfield J.F."/>
        </authorList>
    </citation>
    <scope>NUCLEOTIDE SEQUENCE [LARGE SCALE GENOMIC DNA]</scope>
</reference>
<protein>
    <submittedName>
        <fullName evidence="1">Uncharacterized protein</fullName>
    </submittedName>
</protein>
<name>A0A0G1W7Q9_9BACT</name>
<accession>A0A0G1W7Q9</accession>
<dbReference type="STRING" id="1618665.UY55_C0003G0022"/>
<dbReference type="AlphaFoldDB" id="A0A0G1W7Q9"/>